<accession>A0A9D4D8V8</accession>
<dbReference type="Proteomes" id="UP000828390">
    <property type="component" value="Unassembled WGS sequence"/>
</dbReference>
<dbReference type="Gene3D" id="1.25.40.20">
    <property type="entry name" value="Ankyrin repeat-containing domain"/>
    <property type="match status" value="1"/>
</dbReference>
<dbReference type="InterPro" id="IPR002110">
    <property type="entry name" value="Ankyrin_rpt"/>
</dbReference>
<organism evidence="1 2">
    <name type="scientific">Dreissena polymorpha</name>
    <name type="common">Zebra mussel</name>
    <name type="synonym">Mytilus polymorpha</name>
    <dbReference type="NCBI Taxonomy" id="45954"/>
    <lineage>
        <taxon>Eukaryota</taxon>
        <taxon>Metazoa</taxon>
        <taxon>Spiralia</taxon>
        <taxon>Lophotrochozoa</taxon>
        <taxon>Mollusca</taxon>
        <taxon>Bivalvia</taxon>
        <taxon>Autobranchia</taxon>
        <taxon>Heteroconchia</taxon>
        <taxon>Euheterodonta</taxon>
        <taxon>Imparidentia</taxon>
        <taxon>Neoheterodontei</taxon>
        <taxon>Myida</taxon>
        <taxon>Dreissenoidea</taxon>
        <taxon>Dreissenidae</taxon>
        <taxon>Dreissena</taxon>
    </lineage>
</organism>
<evidence type="ECO:0000313" key="1">
    <source>
        <dbReference type="EMBL" id="KAH3739971.1"/>
    </source>
</evidence>
<dbReference type="SUPFAM" id="SSF48403">
    <property type="entry name" value="Ankyrin repeat"/>
    <property type="match status" value="1"/>
</dbReference>
<keyword evidence="2" id="KW-1185">Reference proteome</keyword>
<dbReference type="AlphaFoldDB" id="A0A9D4D8V8"/>
<proteinExistence type="predicted"/>
<comment type="caution">
    <text evidence="1">The sequence shown here is derived from an EMBL/GenBank/DDBJ whole genome shotgun (WGS) entry which is preliminary data.</text>
</comment>
<reference evidence="1" key="1">
    <citation type="journal article" date="2019" name="bioRxiv">
        <title>The Genome of the Zebra Mussel, Dreissena polymorpha: A Resource for Invasive Species Research.</title>
        <authorList>
            <person name="McCartney M.A."/>
            <person name="Auch B."/>
            <person name="Kono T."/>
            <person name="Mallez S."/>
            <person name="Zhang Y."/>
            <person name="Obille A."/>
            <person name="Becker A."/>
            <person name="Abrahante J.E."/>
            <person name="Garbe J."/>
            <person name="Badalamenti J.P."/>
            <person name="Herman A."/>
            <person name="Mangelson H."/>
            <person name="Liachko I."/>
            <person name="Sullivan S."/>
            <person name="Sone E.D."/>
            <person name="Koren S."/>
            <person name="Silverstein K.A.T."/>
            <person name="Beckman K.B."/>
            <person name="Gohl D.M."/>
        </authorList>
    </citation>
    <scope>NUCLEOTIDE SEQUENCE</scope>
    <source>
        <strain evidence="1">Duluth1</strain>
        <tissue evidence="1">Whole animal</tissue>
    </source>
</reference>
<dbReference type="EMBL" id="JAIWYP010000011">
    <property type="protein sequence ID" value="KAH3739971.1"/>
    <property type="molecule type" value="Genomic_DNA"/>
</dbReference>
<dbReference type="Pfam" id="PF13637">
    <property type="entry name" value="Ank_4"/>
    <property type="match status" value="1"/>
</dbReference>
<gene>
    <name evidence="1" type="ORF">DPMN_046663</name>
</gene>
<name>A0A9D4D8V8_DREPO</name>
<reference evidence="1" key="2">
    <citation type="submission" date="2020-11" db="EMBL/GenBank/DDBJ databases">
        <authorList>
            <person name="McCartney M.A."/>
            <person name="Auch B."/>
            <person name="Kono T."/>
            <person name="Mallez S."/>
            <person name="Becker A."/>
            <person name="Gohl D.M."/>
            <person name="Silverstein K.A.T."/>
            <person name="Koren S."/>
            <person name="Bechman K.B."/>
            <person name="Herman A."/>
            <person name="Abrahante J.E."/>
            <person name="Garbe J."/>
        </authorList>
    </citation>
    <scope>NUCLEOTIDE SEQUENCE</scope>
    <source>
        <strain evidence="1">Duluth1</strain>
        <tissue evidence="1">Whole animal</tissue>
    </source>
</reference>
<dbReference type="InterPro" id="IPR036770">
    <property type="entry name" value="Ankyrin_rpt-contain_sf"/>
</dbReference>
<protein>
    <submittedName>
        <fullName evidence="1">Uncharacterized protein</fullName>
    </submittedName>
</protein>
<sequence length="79" mass="8841">MRLFRQMTMMDILGGKKIDTDAQAIHFLISHGANVAHKDAYHMTPLHHAALRGDEVACEQLLIYAKQGVNVNVSQGLWI</sequence>
<evidence type="ECO:0000313" key="2">
    <source>
        <dbReference type="Proteomes" id="UP000828390"/>
    </source>
</evidence>